<organism evidence="1 2">
    <name type="scientific">Plasmodium falciparum Vietnam Oak-Knoll</name>
    <name type="common">FVO</name>
    <dbReference type="NCBI Taxonomy" id="1036723"/>
    <lineage>
        <taxon>Eukaryota</taxon>
        <taxon>Sar</taxon>
        <taxon>Alveolata</taxon>
        <taxon>Apicomplexa</taxon>
        <taxon>Aconoidasida</taxon>
        <taxon>Haemosporida</taxon>
        <taxon>Plasmodiidae</taxon>
        <taxon>Plasmodium</taxon>
        <taxon>Plasmodium (Laverania)</taxon>
    </lineage>
</organism>
<dbReference type="AlphaFoldDB" id="A0A024UZK5"/>
<reference evidence="1 2" key="1">
    <citation type="submission" date="2013-02" db="EMBL/GenBank/DDBJ databases">
        <title>The Genome Annotation of Plasmodium falciparum Vietnam Oak-Knoll (FVO).</title>
        <authorList>
            <consortium name="The Broad Institute Genome Sequencing Platform"/>
            <consortium name="The Broad Institute Genome Sequencing Center for Infectious Disease"/>
            <person name="Neafsey D."/>
            <person name="Hoffman S."/>
            <person name="Volkman S."/>
            <person name="Rosenthal P."/>
            <person name="Walker B."/>
            <person name="Young S.K."/>
            <person name="Zeng Q."/>
            <person name="Gargeya S."/>
            <person name="Fitzgerald M."/>
            <person name="Haas B."/>
            <person name="Abouelleil A."/>
            <person name="Allen A.W."/>
            <person name="Alvarado L."/>
            <person name="Arachchi H.M."/>
            <person name="Berlin A.M."/>
            <person name="Chapman S.B."/>
            <person name="Gainer-Dewar J."/>
            <person name="Goldberg J."/>
            <person name="Griggs A."/>
            <person name="Gujja S."/>
            <person name="Hansen M."/>
            <person name="Howarth C."/>
            <person name="Imamovic A."/>
            <person name="Ireland A."/>
            <person name="Larimer J."/>
            <person name="McCowan C."/>
            <person name="Murphy C."/>
            <person name="Pearson M."/>
            <person name="Poon T.W."/>
            <person name="Priest M."/>
            <person name="Roberts A."/>
            <person name="Saif S."/>
            <person name="Shea T."/>
            <person name="Sisk P."/>
            <person name="Sykes S."/>
            <person name="Wortman J."/>
            <person name="Nusbaum C."/>
            <person name="Birren B."/>
        </authorList>
    </citation>
    <scope>NUCLEOTIDE SEQUENCE [LARGE SCALE GENOMIC DNA]</scope>
    <source>
        <strain evidence="2">Vietnam Oak-Knoll (FVO)</strain>
    </source>
</reference>
<evidence type="ECO:0000313" key="1">
    <source>
        <dbReference type="EMBL" id="ETW16041.1"/>
    </source>
</evidence>
<proteinExistence type="predicted"/>
<dbReference type="Proteomes" id="UP000030690">
    <property type="component" value="Unassembled WGS sequence"/>
</dbReference>
<accession>A0A024UZK5</accession>
<gene>
    <name evidence="1" type="ORF">PFFVO_05143</name>
</gene>
<name>A0A024UZK5_PLAFA</name>
<protein>
    <submittedName>
        <fullName evidence="1">Uncharacterized protein</fullName>
    </submittedName>
</protein>
<sequence>MLNKHYHYVKIPKIENYLRKKVFLFIYIKKKKKKKKK</sequence>
<dbReference type="EMBL" id="KI925150">
    <property type="protein sequence ID" value="ETW16041.1"/>
    <property type="molecule type" value="Genomic_DNA"/>
</dbReference>
<reference evidence="1 2" key="2">
    <citation type="submission" date="2013-02" db="EMBL/GenBank/DDBJ databases">
        <title>The Genome Sequence of Plasmodium falciparum Vietnam Oak-Knoll (FVO).</title>
        <authorList>
            <consortium name="The Broad Institute Genome Sequencing Platform"/>
            <consortium name="The Broad Institute Genome Sequencing Center for Infectious Disease"/>
            <person name="Neafsey D."/>
            <person name="Cheeseman I."/>
            <person name="Volkman S."/>
            <person name="Adams J."/>
            <person name="Walker B."/>
            <person name="Young S.K."/>
            <person name="Zeng Q."/>
            <person name="Gargeya S."/>
            <person name="Fitzgerald M."/>
            <person name="Haas B."/>
            <person name="Abouelleil A."/>
            <person name="Alvarado L."/>
            <person name="Arachchi H.M."/>
            <person name="Berlin A.M."/>
            <person name="Chapman S.B."/>
            <person name="Dewar J."/>
            <person name="Goldberg J."/>
            <person name="Griggs A."/>
            <person name="Gujja S."/>
            <person name="Hansen M."/>
            <person name="Howarth C."/>
            <person name="Imamovic A."/>
            <person name="Larimer J."/>
            <person name="McCowan C."/>
            <person name="Murphy C."/>
            <person name="Neiman D."/>
            <person name="Pearson M."/>
            <person name="Priest M."/>
            <person name="Roberts A."/>
            <person name="Saif S."/>
            <person name="Shea T."/>
            <person name="Sisk P."/>
            <person name="Sykes S."/>
            <person name="Wortman J."/>
            <person name="Nusbaum C."/>
            <person name="Birren B."/>
        </authorList>
    </citation>
    <scope>NUCLEOTIDE SEQUENCE [LARGE SCALE GENOMIC DNA]</scope>
    <source>
        <strain evidence="2">Vietnam Oak-Knoll (FVO)</strain>
    </source>
</reference>
<evidence type="ECO:0000313" key="2">
    <source>
        <dbReference type="Proteomes" id="UP000030690"/>
    </source>
</evidence>